<evidence type="ECO:0000256" key="1">
    <source>
        <dbReference type="PROSITE-ProRule" id="PRU00339"/>
    </source>
</evidence>
<dbReference type="HOGENOM" id="CLU_031729_0_0_1"/>
<dbReference type="InterPro" id="IPR019734">
    <property type="entry name" value="TPR_rpt"/>
</dbReference>
<dbReference type="AlphaFoldDB" id="G8JP13"/>
<organism evidence="3 4">
    <name type="scientific">Eremothecium cymbalariae (strain CBS 270.75 / DBVPG 7215 / KCTC 17166 / NRRL Y-17582)</name>
    <name type="common">Yeast</name>
    <dbReference type="NCBI Taxonomy" id="931890"/>
    <lineage>
        <taxon>Eukaryota</taxon>
        <taxon>Fungi</taxon>
        <taxon>Dikarya</taxon>
        <taxon>Ascomycota</taxon>
        <taxon>Saccharomycotina</taxon>
        <taxon>Saccharomycetes</taxon>
        <taxon>Saccharomycetales</taxon>
        <taxon>Saccharomycetaceae</taxon>
        <taxon>Eremothecium</taxon>
    </lineage>
</organism>
<name>G8JP13_ERECY</name>
<dbReference type="OrthoDB" id="4047547at2759"/>
<feature type="repeat" description="TPR" evidence="1">
    <location>
        <begin position="61"/>
        <end position="94"/>
    </location>
</feature>
<proteinExistence type="predicted"/>
<evidence type="ECO:0000313" key="3">
    <source>
        <dbReference type="EMBL" id="AET37813.1"/>
    </source>
</evidence>
<gene>
    <name evidence="3" type="ordered locus">Ecym_2056</name>
</gene>
<dbReference type="Proteomes" id="UP000006790">
    <property type="component" value="Chromosome 2"/>
</dbReference>
<dbReference type="PANTHER" id="PTHR10678">
    <property type="entry name" value="26S PROTEASOME NON-ATPASE REGULATORY SUBUNIT 11/COP9 SIGNALOSOME COMPLEX SUBUNIT 2"/>
    <property type="match status" value="1"/>
</dbReference>
<dbReference type="OMA" id="DFMMSDD"/>
<evidence type="ECO:0000259" key="2">
    <source>
        <dbReference type="PROSITE" id="PS50250"/>
    </source>
</evidence>
<feature type="domain" description="PCI" evidence="2">
    <location>
        <begin position="308"/>
        <end position="488"/>
    </location>
</feature>
<dbReference type="GeneID" id="11471779"/>
<dbReference type="KEGG" id="erc:Ecym_2056"/>
<accession>G8JP13</accession>
<dbReference type="InterPro" id="IPR000717">
    <property type="entry name" value="PCI_dom"/>
</dbReference>
<reference evidence="4" key="1">
    <citation type="journal article" date="2012" name="G3 (Bethesda)">
        <title>Pichia sorbitophila, an interspecies yeast hybrid reveals early steps of genome resolution following polyploidization.</title>
        <authorList>
            <person name="Leh Louis V."/>
            <person name="Despons L."/>
            <person name="Friedrich A."/>
            <person name="Martin T."/>
            <person name="Durrens P."/>
            <person name="Casaregola S."/>
            <person name="Neuveglise C."/>
            <person name="Fairhead C."/>
            <person name="Marck C."/>
            <person name="Cruz J.A."/>
            <person name="Straub M.L."/>
            <person name="Kugler V."/>
            <person name="Sacerdot C."/>
            <person name="Uzunov Z."/>
            <person name="Thierry A."/>
            <person name="Weiss S."/>
            <person name="Bleykasten C."/>
            <person name="De Montigny J."/>
            <person name="Jacques N."/>
            <person name="Jung P."/>
            <person name="Lemaire M."/>
            <person name="Mallet S."/>
            <person name="Morel G."/>
            <person name="Richard G.F."/>
            <person name="Sarkar A."/>
            <person name="Savel G."/>
            <person name="Schacherer J."/>
            <person name="Seret M.L."/>
            <person name="Talla E."/>
            <person name="Samson G."/>
            <person name="Jubin C."/>
            <person name="Poulain J."/>
            <person name="Vacherie B."/>
            <person name="Barbe V."/>
            <person name="Pelletier E."/>
            <person name="Sherman D.J."/>
            <person name="Westhof E."/>
            <person name="Weissenbach J."/>
            <person name="Baret P.V."/>
            <person name="Wincker P."/>
            <person name="Gaillardin C."/>
            <person name="Dujon B."/>
            <person name="Souciet J.L."/>
        </authorList>
    </citation>
    <scope>NUCLEOTIDE SEQUENCE [LARGE SCALE GENOMIC DNA]</scope>
    <source>
        <strain evidence="4">CBS 270.75 / DBVPG 7215 / KCTC 17166 / NRRL Y-17582</strain>
    </source>
</reference>
<dbReference type="STRING" id="931890.G8JP13"/>
<sequence>MSDTGGTNYEDFMMSDDGEMGYAEMEADSDEELGVYEEEASDENMYESSSAVQQPTEKCRSEELYYLGKVLKDNNDFTKAIERFEQVVNMGEMLWGFKALKQTVKCWHFMGVYMSRSTSVEILQDFKKMVEYGFRWMRELGVPYVQKSMLAIIKLTVPINNRDFVFDETLTIQLKTVEFHLDILDVLHDVLQGVPAKFLDLSTMVKQLRLENHIWKERLTTNSISSESYKLFNDMPTTSDMLLFQLQCYIFQFLKTGDVPVEEFQELVRQIKHRLNSSLALSQQPRVMTIVNFSQCIKNMHLERYKLLRQQFWDCFQNLEELGNKNHVFSDLTLCGFILVDIILWKPSNAANGVENNVDPFELEQIKVIANTPIVHNLQTLYQNFKSLTLPALARSLSSLDRFSMTLESLFSKVCQLARERKLWDEIAPLYTCISLQDIQEHLKIGHQDVTRDQLLTILVQCIMNDTAKVFFKIDFTKDYVYFGDEHKAPLKSTHRECLLTQGLNSFGPCYKNSVKELLKMTQKRPANISIFGFQQPWRDKNPSRSRFHDEPLSELAEWMDDIGIFVERPARLKNHNSAVFIDELSEKRNNSRVGFRPSDNKSAYPLVSYQEMVSFVLETITD</sequence>
<dbReference type="PROSITE" id="PS50250">
    <property type="entry name" value="PCI"/>
    <property type="match status" value="1"/>
</dbReference>
<dbReference type="FunCoup" id="G8JP13">
    <property type="interactions" value="144"/>
</dbReference>
<dbReference type="InParanoid" id="G8JP13"/>
<keyword evidence="4" id="KW-1185">Reference proteome</keyword>
<evidence type="ECO:0000313" key="4">
    <source>
        <dbReference type="Proteomes" id="UP000006790"/>
    </source>
</evidence>
<dbReference type="RefSeq" id="XP_003644630.1">
    <property type="nucleotide sequence ID" value="XM_003644582.1"/>
</dbReference>
<keyword evidence="1" id="KW-0802">TPR repeat</keyword>
<dbReference type="PROSITE" id="PS50005">
    <property type="entry name" value="TPR"/>
    <property type="match status" value="1"/>
</dbReference>
<protein>
    <recommendedName>
        <fullName evidence="2">PCI domain-containing protein</fullName>
    </recommendedName>
</protein>
<dbReference type="eggNOG" id="ENOG502RXR9">
    <property type="taxonomic scope" value="Eukaryota"/>
</dbReference>
<dbReference type="InterPro" id="IPR050871">
    <property type="entry name" value="26S_Proteasome/COP9_Components"/>
</dbReference>
<dbReference type="EMBL" id="CP002498">
    <property type="protein sequence ID" value="AET37813.1"/>
    <property type="molecule type" value="Genomic_DNA"/>
</dbReference>